<sequence length="782" mass="89825">MMTLQELKVLTDKLDSLEESDLLTVVKCFRFDEMLCISHHDFAHFRLLLRFLTKLINKEPFFKMPFAVKHSLEFVLTNILTAKGVEEHMLDDFSDLFHILSYIVKRSINTNTLKCFILDQKDRCFEAVAFGSTLAGAKTNCVISCLDVLSELLKNVEDLNNVASQSTSMVFHSFEKMKLFRELTMLCCLVCERFPVSSEVCKLCISWFLTTGAENFNMAQDEDTKLAILKTTNVLFSKLNNLQKPPATEKMPIFKESLETYKKASLKVSSQILLLSKNPSLREEAMKLFYALFSEFSDSCDNVVGSEISRKLPEDIEEWPKSGEMLFFEIVAFLCKHDRPCWRAKSILTSIASLIYSKQVFRIDHRQMKTLTYIYAMLIEESPTKENFLLGDILLILMTNYFNVSEILTLDIRQLVWILTRAETKLKTATLHHWLKCSEHVEEIAKVVVECKALCTMYSFIKNQDSEEIVCKRAIDVLTETGDPECAKFIARMLTQTYKQPKIYNKLMLAGPSLFDHRDDALNMARFVSLVLVTVADEKAFRASCAYLDDLTSKWKDDPAIFGAVFSDVRVIRFLLIKMKYVSEDTTVVILDLLKTLLVVQKRHCIHVDVKLTINLDAALSGSEYKASKGMDILHLIMTNEDTFFQMDDKLVQSAVFTLFDLCKRQEIESKCLRCLSVVMKAHNWLAFKSSTHVFVETKCLLAIEGGSCAQFVAFLYVWLRVLRGGGAQQEGYVAHAGIVRNYLQRVDILIRLRESKKRKLFRLLKPLEMLRDRMFDQGHAV</sequence>
<keyword evidence="2" id="KW-1185">Reference proteome</keyword>
<dbReference type="AlphaFoldDB" id="A0A653DSV3"/>
<protein>
    <submittedName>
        <fullName evidence="1">Uncharacterized protein</fullName>
    </submittedName>
</protein>
<dbReference type="EMBL" id="CAACVG010014513">
    <property type="protein sequence ID" value="VEN63323.1"/>
    <property type="molecule type" value="Genomic_DNA"/>
</dbReference>
<evidence type="ECO:0000313" key="2">
    <source>
        <dbReference type="Proteomes" id="UP000410492"/>
    </source>
</evidence>
<evidence type="ECO:0000313" key="1">
    <source>
        <dbReference type="EMBL" id="VEN63323.1"/>
    </source>
</evidence>
<proteinExistence type="predicted"/>
<dbReference type="Proteomes" id="UP000410492">
    <property type="component" value="Unassembled WGS sequence"/>
</dbReference>
<organism evidence="1 2">
    <name type="scientific">Callosobruchus maculatus</name>
    <name type="common">Southern cowpea weevil</name>
    <name type="synonym">Pulse bruchid</name>
    <dbReference type="NCBI Taxonomy" id="64391"/>
    <lineage>
        <taxon>Eukaryota</taxon>
        <taxon>Metazoa</taxon>
        <taxon>Ecdysozoa</taxon>
        <taxon>Arthropoda</taxon>
        <taxon>Hexapoda</taxon>
        <taxon>Insecta</taxon>
        <taxon>Pterygota</taxon>
        <taxon>Neoptera</taxon>
        <taxon>Endopterygota</taxon>
        <taxon>Coleoptera</taxon>
        <taxon>Polyphaga</taxon>
        <taxon>Cucujiformia</taxon>
        <taxon>Chrysomeloidea</taxon>
        <taxon>Chrysomelidae</taxon>
        <taxon>Bruchinae</taxon>
        <taxon>Bruchini</taxon>
        <taxon>Callosobruchus</taxon>
    </lineage>
</organism>
<accession>A0A653DSV3</accession>
<gene>
    <name evidence="1" type="ORF">CALMAC_LOCUS20177</name>
</gene>
<reference evidence="1 2" key="1">
    <citation type="submission" date="2019-01" db="EMBL/GenBank/DDBJ databases">
        <authorList>
            <person name="Sayadi A."/>
        </authorList>
    </citation>
    <scope>NUCLEOTIDE SEQUENCE [LARGE SCALE GENOMIC DNA]</scope>
</reference>
<name>A0A653DSV3_CALMS</name>
<dbReference type="OrthoDB" id="6756609at2759"/>